<proteinExistence type="predicted"/>
<protein>
    <submittedName>
        <fullName evidence="1">Uncharacterized protein</fullName>
    </submittedName>
</protein>
<gene>
    <name evidence="1" type="ORF">GRI75_10590</name>
</gene>
<evidence type="ECO:0000313" key="2">
    <source>
        <dbReference type="Proteomes" id="UP000469159"/>
    </source>
</evidence>
<dbReference type="EMBL" id="WTYK01000005">
    <property type="protein sequence ID" value="MXP42087.1"/>
    <property type="molecule type" value="Genomic_DNA"/>
</dbReference>
<organism evidence="1 2">
    <name type="scientific">Croceibacterium soli</name>
    <dbReference type="NCBI Taxonomy" id="1739690"/>
    <lineage>
        <taxon>Bacteria</taxon>
        <taxon>Pseudomonadati</taxon>
        <taxon>Pseudomonadota</taxon>
        <taxon>Alphaproteobacteria</taxon>
        <taxon>Sphingomonadales</taxon>
        <taxon>Erythrobacteraceae</taxon>
        <taxon>Croceibacterium</taxon>
    </lineage>
</organism>
<keyword evidence="2" id="KW-1185">Reference proteome</keyword>
<sequence length="216" mass="23859">MAKPPAKTAKPRTIAKKVVQLTASAAIETPELKSFGKGDSEHPGFSFTRYWWEGEGPRAGITPWIEKKIRPGDDPRFGAAAKVEVMLHDTAPADYAGLAFLLRQFDEMLPPYERHVMIQVKLALNSKEPWHAGYERARAFARKHFVSQRFPVIMAAHVPSVVGLDGYGSHVHCIVLSRRVSINGLEGACHRLCSDRGYVEALAAWKAWVAAGDNTA</sequence>
<dbReference type="Proteomes" id="UP000469159">
    <property type="component" value="Unassembled WGS sequence"/>
</dbReference>
<evidence type="ECO:0000313" key="1">
    <source>
        <dbReference type="EMBL" id="MXP42087.1"/>
    </source>
</evidence>
<dbReference type="AlphaFoldDB" id="A0A6I4UXL5"/>
<name>A0A6I4UXL5_9SPHN</name>
<accession>A0A6I4UXL5</accession>
<reference evidence="1 2" key="1">
    <citation type="submission" date="2019-12" db="EMBL/GenBank/DDBJ databases">
        <title>Genomic-based taxomic classification of the family Erythrobacteraceae.</title>
        <authorList>
            <person name="Xu L."/>
        </authorList>
    </citation>
    <scope>NUCLEOTIDE SEQUENCE [LARGE SCALE GENOMIC DNA]</scope>
    <source>
        <strain evidence="1 2">MCCC 1K02066</strain>
    </source>
</reference>
<dbReference type="OrthoDB" id="9017325at2"/>
<dbReference type="RefSeq" id="WP_160746940.1">
    <property type="nucleotide sequence ID" value="NZ_WTYK01000005.1"/>
</dbReference>
<comment type="caution">
    <text evidence="1">The sequence shown here is derived from an EMBL/GenBank/DDBJ whole genome shotgun (WGS) entry which is preliminary data.</text>
</comment>